<keyword evidence="2" id="KW-0812">Transmembrane</keyword>
<name>A0A6N8JNM6_9ACTN</name>
<comment type="caution">
    <text evidence="3">The sequence shown here is derived from an EMBL/GenBank/DDBJ whole genome shotgun (WGS) entry which is preliminary data.</text>
</comment>
<dbReference type="AlphaFoldDB" id="A0A6N8JNM6"/>
<evidence type="ECO:0000256" key="2">
    <source>
        <dbReference type="SAM" id="Phobius"/>
    </source>
</evidence>
<dbReference type="Pfam" id="PF04294">
    <property type="entry name" value="VanW"/>
    <property type="match status" value="1"/>
</dbReference>
<keyword evidence="2" id="KW-1133">Transmembrane helix</keyword>
<dbReference type="PANTHER" id="PTHR35788">
    <property type="entry name" value="EXPORTED PROTEIN-RELATED"/>
    <property type="match status" value="1"/>
</dbReference>
<evidence type="ECO:0000313" key="3">
    <source>
        <dbReference type="EMBL" id="MVX61471.1"/>
    </source>
</evidence>
<dbReference type="EMBL" id="WSRR01000021">
    <property type="protein sequence ID" value="MVX61471.1"/>
    <property type="molecule type" value="Genomic_DNA"/>
</dbReference>
<organism evidence="3 4">
    <name type="scientific">Adlercreutzia mucosicola</name>
    <dbReference type="NCBI Taxonomy" id="580026"/>
    <lineage>
        <taxon>Bacteria</taxon>
        <taxon>Bacillati</taxon>
        <taxon>Actinomycetota</taxon>
        <taxon>Coriobacteriia</taxon>
        <taxon>Eggerthellales</taxon>
        <taxon>Eggerthellaceae</taxon>
        <taxon>Adlercreutzia</taxon>
    </lineage>
</organism>
<accession>A0A6N8JNM6</accession>
<reference evidence="3 4" key="1">
    <citation type="submission" date="2019-12" db="EMBL/GenBank/DDBJ databases">
        <title>Microbes associate with the intestines of laboratory mice.</title>
        <authorList>
            <person name="Navarre W."/>
            <person name="Wong E."/>
        </authorList>
    </citation>
    <scope>NUCLEOTIDE SEQUENCE [LARGE SCALE GENOMIC DNA]</scope>
    <source>
        <strain evidence="3 4">NM66_B29</strain>
    </source>
</reference>
<dbReference type="Proteomes" id="UP000463388">
    <property type="component" value="Unassembled WGS sequence"/>
</dbReference>
<evidence type="ECO:0008006" key="5">
    <source>
        <dbReference type="Google" id="ProtNLM"/>
    </source>
</evidence>
<feature type="transmembrane region" description="Helical" evidence="2">
    <location>
        <begin position="48"/>
        <end position="72"/>
    </location>
</feature>
<protein>
    <recommendedName>
        <fullName evidence="5">Vanomycin resistance protein VanB</fullName>
    </recommendedName>
</protein>
<feature type="region of interest" description="Disordered" evidence="1">
    <location>
        <begin position="1"/>
        <end position="42"/>
    </location>
</feature>
<dbReference type="InterPro" id="IPR052913">
    <property type="entry name" value="Glycopeptide_resist_protein"/>
</dbReference>
<keyword evidence="4" id="KW-1185">Reference proteome</keyword>
<proteinExistence type="predicted"/>
<dbReference type="InterPro" id="IPR007391">
    <property type="entry name" value="Vancomycin_resist_VanW"/>
</dbReference>
<evidence type="ECO:0000256" key="1">
    <source>
        <dbReference type="SAM" id="MobiDB-lite"/>
    </source>
</evidence>
<feature type="region of interest" description="Disordered" evidence="1">
    <location>
        <begin position="79"/>
        <end position="103"/>
    </location>
</feature>
<dbReference type="PANTHER" id="PTHR35788:SF1">
    <property type="entry name" value="EXPORTED PROTEIN"/>
    <property type="match status" value="1"/>
</dbReference>
<gene>
    <name evidence="3" type="ORF">GKZ27_08395</name>
</gene>
<keyword evidence="2" id="KW-0472">Membrane</keyword>
<evidence type="ECO:0000313" key="4">
    <source>
        <dbReference type="Proteomes" id="UP000463388"/>
    </source>
</evidence>
<sequence length="330" mass="36161">MPSREWWGRAMATRRRPSHQPTPRTAGRSVAERPAGPRRLHMPATSPIVLPIVAVCSIAMSACMAFGHPVLWSGNAIPEVNDHPVQEPVPQPTPEEQPDPVDPDAPQQVIIGEYEAISQSSDPGRRENIRLAAEAIDGTVIEPGEEFSFNDIVGNTSAERGYQIAAIISNGDVAEGYGGGICQVSTALYIAAVKADLEITERHPHSVPSDYAPIGLDATIVYDHFDLRIKNNTAHALTIHMEALGQTVKASITGDPLPEGRSVDATSHIISQYEREDNQGRMRQYYVTESFRVFYEYGQRTTRDLLSSDIYIIHEDSEVVLAEGSVEPSK</sequence>